<name>A0A7W8JVN9_9DEIO</name>
<comment type="caution">
    <text evidence="1">The sequence shown here is derived from an EMBL/GenBank/DDBJ whole genome shotgun (WGS) entry which is preliminary data.</text>
</comment>
<proteinExistence type="predicted"/>
<sequence>MLLAFGGVKLVGVKVDGMAHWLKVIESRLMLRRKSSIYSPGSSESDHY</sequence>
<reference evidence="1 2" key="1">
    <citation type="submission" date="2020-08" db="EMBL/GenBank/DDBJ databases">
        <title>Genomic Encyclopedia of Type Strains, Phase IV (KMG-IV): sequencing the most valuable type-strain genomes for metagenomic binning, comparative biology and taxonomic classification.</title>
        <authorList>
            <person name="Goeker M."/>
        </authorList>
    </citation>
    <scope>NUCLEOTIDE SEQUENCE [LARGE SCALE GENOMIC DNA]</scope>
    <source>
        <strain evidence="1 2">DSM 27939</strain>
    </source>
</reference>
<accession>A0A7W8JVN9</accession>
<organism evidence="1 2">
    <name type="scientific">Deinococcus humi</name>
    <dbReference type="NCBI Taxonomy" id="662880"/>
    <lineage>
        <taxon>Bacteria</taxon>
        <taxon>Thermotogati</taxon>
        <taxon>Deinococcota</taxon>
        <taxon>Deinococci</taxon>
        <taxon>Deinococcales</taxon>
        <taxon>Deinococcaceae</taxon>
        <taxon>Deinococcus</taxon>
    </lineage>
</organism>
<protein>
    <submittedName>
        <fullName evidence="1">Uncharacterized protein</fullName>
    </submittedName>
</protein>
<evidence type="ECO:0000313" key="2">
    <source>
        <dbReference type="Proteomes" id="UP000552709"/>
    </source>
</evidence>
<keyword evidence="2" id="KW-1185">Reference proteome</keyword>
<gene>
    <name evidence="1" type="ORF">HNQ08_001594</name>
</gene>
<dbReference type="AlphaFoldDB" id="A0A7W8JVN9"/>
<evidence type="ECO:0000313" key="1">
    <source>
        <dbReference type="EMBL" id="MBB5362499.1"/>
    </source>
</evidence>
<dbReference type="EMBL" id="JACHFL010000003">
    <property type="protein sequence ID" value="MBB5362499.1"/>
    <property type="molecule type" value="Genomic_DNA"/>
</dbReference>
<dbReference type="Proteomes" id="UP000552709">
    <property type="component" value="Unassembled WGS sequence"/>
</dbReference>